<feature type="compositionally biased region" description="Polar residues" evidence="1">
    <location>
        <begin position="123"/>
        <end position="135"/>
    </location>
</feature>
<evidence type="ECO:0000256" key="1">
    <source>
        <dbReference type="SAM" id="MobiDB-lite"/>
    </source>
</evidence>
<gene>
    <name evidence="2" type="ORF">SLEP1_g50403</name>
</gene>
<proteinExistence type="predicted"/>
<evidence type="ECO:0000313" key="3">
    <source>
        <dbReference type="Proteomes" id="UP001054252"/>
    </source>
</evidence>
<sequence>MILPDPPFQPSCTSSYKTLVARILSTSVSRVLDDISTLVPLPLTKKSFLLSLQRSVPPPSNKELERSTVKPAAAKKLIKSAPPSESTSATETQTPPNKAKDVSPKSDQVEEKITASDEGDSATIPTKSSNGSSPATKVRGSRFSLRIANKSFKTVRQNELIDLSPDKENTPTPVASPVRHVHVDDIESVAADVSMIDDDLENELLAQLNMLMDPPAKSGSATDSKGKAVAEETNFDINLPTQEQISFAIMTMQELLDGDPSHFCKVPDQPAAFEAA</sequence>
<accession>A0AAV5M3A8</accession>
<comment type="caution">
    <text evidence="2">The sequence shown here is derived from an EMBL/GenBank/DDBJ whole genome shotgun (WGS) entry which is preliminary data.</text>
</comment>
<dbReference type="Proteomes" id="UP001054252">
    <property type="component" value="Unassembled WGS sequence"/>
</dbReference>
<feature type="compositionally biased region" description="Polar residues" evidence="1">
    <location>
        <begin position="83"/>
        <end position="96"/>
    </location>
</feature>
<evidence type="ECO:0000313" key="2">
    <source>
        <dbReference type="EMBL" id="GKV43062.1"/>
    </source>
</evidence>
<keyword evidence="3" id="KW-1185">Reference proteome</keyword>
<name>A0AAV5M3A8_9ROSI</name>
<protein>
    <submittedName>
        <fullName evidence="2">Uncharacterized protein</fullName>
    </submittedName>
</protein>
<reference evidence="2 3" key="1">
    <citation type="journal article" date="2021" name="Commun. Biol.">
        <title>The genome of Shorea leprosula (Dipterocarpaceae) highlights the ecological relevance of drought in aseasonal tropical rainforests.</title>
        <authorList>
            <person name="Ng K.K.S."/>
            <person name="Kobayashi M.J."/>
            <person name="Fawcett J.A."/>
            <person name="Hatakeyama M."/>
            <person name="Paape T."/>
            <person name="Ng C.H."/>
            <person name="Ang C.C."/>
            <person name="Tnah L.H."/>
            <person name="Lee C.T."/>
            <person name="Nishiyama T."/>
            <person name="Sese J."/>
            <person name="O'Brien M.J."/>
            <person name="Copetti D."/>
            <person name="Mohd Noor M.I."/>
            <person name="Ong R.C."/>
            <person name="Putra M."/>
            <person name="Sireger I.Z."/>
            <person name="Indrioko S."/>
            <person name="Kosugi Y."/>
            <person name="Izuno A."/>
            <person name="Isagi Y."/>
            <person name="Lee S.L."/>
            <person name="Shimizu K.K."/>
        </authorList>
    </citation>
    <scope>NUCLEOTIDE SEQUENCE [LARGE SCALE GENOMIC DNA]</scope>
    <source>
        <strain evidence="2">214</strain>
    </source>
</reference>
<dbReference type="EMBL" id="BPVZ01000164">
    <property type="protein sequence ID" value="GKV43062.1"/>
    <property type="molecule type" value="Genomic_DNA"/>
</dbReference>
<feature type="compositionally biased region" description="Basic and acidic residues" evidence="1">
    <location>
        <begin position="98"/>
        <end position="115"/>
    </location>
</feature>
<organism evidence="2 3">
    <name type="scientific">Rubroshorea leprosula</name>
    <dbReference type="NCBI Taxonomy" id="152421"/>
    <lineage>
        <taxon>Eukaryota</taxon>
        <taxon>Viridiplantae</taxon>
        <taxon>Streptophyta</taxon>
        <taxon>Embryophyta</taxon>
        <taxon>Tracheophyta</taxon>
        <taxon>Spermatophyta</taxon>
        <taxon>Magnoliopsida</taxon>
        <taxon>eudicotyledons</taxon>
        <taxon>Gunneridae</taxon>
        <taxon>Pentapetalae</taxon>
        <taxon>rosids</taxon>
        <taxon>malvids</taxon>
        <taxon>Malvales</taxon>
        <taxon>Dipterocarpaceae</taxon>
        <taxon>Rubroshorea</taxon>
    </lineage>
</organism>
<dbReference type="AlphaFoldDB" id="A0AAV5M3A8"/>
<feature type="region of interest" description="Disordered" evidence="1">
    <location>
        <begin position="55"/>
        <end position="142"/>
    </location>
</feature>